<proteinExistence type="predicted"/>
<comment type="caution">
    <text evidence="1">The sequence shown here is derived from an EMBL/GenBank/DDBJ whole genome shotgun (WGS) entry which is preliminary data.</text>
</comment>
<protein>
    <submittedName>
        <fullName evidence="1">Uncharacterized protein</fullName>
    </submittedName>
</protein>
<name>A0A2I0KA80_PUNGR</name>
<dbReference type="InterPro" id="IPR029063">
    <property type="entry name" value="SAM-dependent_MTases_sf"/>
</dbReference>
<dbReference type="STRING" id="22663.A0A2I0KA80"/>
<dbReference type="Gene3D" id="3.90.120.10">
    <property type="entry name" value="DNA Methylase, subunit A, domain 2"/>
    <property type="match status" value="1"/>
</dbReference>
<dbReference type="EMBL" id="PGOL01000751">
    <property type="protein sequence ID" value="PKI65424.1"/>
    <property type="molecule type" value="Genomic_DNA"/>
</dbReference>
<reference evidence="1 2" key="1">
    <citation type="submission" date="2017-11" db="EMBL/GenBank/DDBJ databases">
        <title>De-novo sequencing of pomegranate (Punica granatum L.) genome.</title>
        <authorList>
            <person name="Akparov Z."/>
            <person name="Amiraslanov A."/>
            <person name="Hajiyeva S."/>
            <person name="Abbasov M."/>
            <person name="Kaur K."/>
            <person name="Hamwieh A."/>
            <person name="Solovyev V."/>
            <person name="Salamov A."/>
            <person name="Braich B."/>
            <person name="Kosarev P."/>
            <person name="Mahmoud A."/>
            <person name="Hajiyev E."/>
            <person name="Babayeva S."/>
            <person name="Izzatullayeva V."/>
            <person name="Mammadov A."/>
            <person name="Mammadov A."/>
            <person name="Sharifova S."/>
            <person name="Ojaghi J."/>
            <person name="Eynullazada K."/>
            <person name="Bayramov B."/>
            <person name="Abdulazimova A."/>
            <person name="Shahmuradov I."/>
        </authorList>
    </citation>
    <scope>NUCLEOTIDE SEQUENCE [LARGE SCALE GENOMIC DNA]</scope>
    <source>
        <strain evidence="2">cv. AG2017</strain>
        <tissue evidence="1">Leaf</tissue>
    </source>
</reference>
<sequence length="73" mass="8285">MEKCYGYLTVLLLFHQKLLSLCEGYKIPIGSNQGRKLASFPPHVSLRQRYALLGNSLSVTVVAPLLQYLFTER</sequence>
<gene>
    <name evidence="1" type="ORF">CRG98_014163</name>
</gene>
<organism evidence="1 2">
    <name type="scientific">Punica granatum</name>
    <name type="common">Pomegranate</name>
    <dbReference type="NCBI Taxonomy" id="22663"/>
    <lineage>
        <taxon>Eukaryota</taxon>
        <taxon>Viridiplantae</taxon>
        <taxon>Streptophyta</taxon>
        <taxon>Embryophyta</taxon>
        <taxon>Tracheophyta</taxon>
        <taxon>Spermatophyta</taxon>
        <taxon>Magnoliopsida</taxon>
        <taxon>eudicotyledons</taxon>
        <taxon>Gunneridae</taxon>
        <taxon>Pentapetalae</taxon>
        <taxon>rosids</taxon>
        <taxon>malvids</taxon>
        <taxon>Myrtales</taxon>
        <taxon>Lythraceae</taxon>
        <taxon>Punica</taxon>
    </lineage>
</organism>
<dbReference type="Gene3D" id="3.40.50.150">
    <property type="entry name" value="Vaccinia Virus protein VP39"/>
    <property type="match status" value="1"/>
</dbReference>
<dbReference type="Proteomes" id="UP000233551">
    <property type="component" value="Unassembled WGS sequence"/>
</dbReference>
<keyword evidence="2" id="KW-1185">Reference proteome</keyword>
<accession>A0A2I0KA80</accession>
<evidence type="ECO:0000313" key="2">
    <source>
        <dbReference type="Proteomes" id="UP000233551"/>
    </source>
</evidence>
<evidence type="ECO:0000313" key="1">
    <source>
        <dbReference type="EMBL" id="PKI65424.1"/>
    </source>
</evidence>
<dbReference type="AlphaFoldDB" id="A0A2I0KA80"/>